<accession>A0ABN9S5W2</accession>
<evidence type="ECO:0000313" key="1">
    <source>
        <dbReference type="EMBL" id="CAK0826659.1"/>
    </source>
</evidence>
<dbReference type="Proteomes" id="UP001189429">
    <property type="component" value="Unassembled WGS sequence"/>
</dbReference>
<comment type="caution">
    <text evidence="1">The sequence shown here is derived from an EMBL/GenBank/DDBJ whole genome shotgun (WGS) entry which is preliminary data.</text>
</comment>
<organism evidence="1 2">
    <name type="scientific">Prorocentrum cordatum</name>
    <dbReference type="NCBI Taxonomy" id="2364126"/>
    <lineage>
        <taxon>Eukaryota</taxon>
        <taxon>Sar</taxon>
        <taxon>Alveolata</taxon>
        <taxon>Dinophyceae</taxon>
        <taxon>Prorocentrales</taxon>
        <taxon>Prorocentraceae</taxon>
        <taxon>Prorocentrum</taxon>
    </lineage>
</organism>
<protein>
    <submittedName>
        <fullName evidence="1">Uncharacterized protein</fullName>
    </submittedName>
</protein>
<reference evidence="1" key="1">
    <citation type="submission" date="2023-10" db="EMBL/GenBank/DDBJ databases">
        <authorList>
            <person name="Chen Y."/>
            <person name="Shah S."/>
            <person name="Dougan E. K."/>
            <person name="Thang M."/>
            <person name="Chan C."/>
        </authorList>
    </citation>
    <scope>NUCLEOTIDE SEQUENCE [LARGE SCALE GENOMIC DNA]</scope>
</reference>
<name>A0ABN9S5W2_9DINO</name>
<proteinExistence type="predicted"/>
<gene>
    <name evidence="1" type="ORF">PCOR1329_LOCUS26419</name>
</gene>
<dbReference type="EMBL" id="CAUYUJ010009394">
    <property type="protein sequence ID" value="CAK0826659.1"/>
    <property type="molecule type" value="Genomic_DNA"/>
</dbReference>
<evidence type="ECO:0000313" key="2">
    <source>
        <dbReference type="Proteomes" id="UP001189429"/>
    </source>
</evidence>
<keyword evidence="2" id="KW-1185">Reference proteome</keyword>
<sequence length="315" mass="35102">MASRPVAMKRAKQNPLIRKPKNVPYARHGSSSSRPRLDRAVWARCLKDFVNVTTKQVIVKLKKDKLLPEWKGATCPYCGVGTLAPLKNHGKKKGGWSHKCTSDSCRRYLLPHAFHPIFKCGTGSSGERLVDQAAVLFRAVAQCSQASARLLLKNNHKMAESIYSALYAENIVFGKDQDGKALEWADVEADEVDAVKGEDPNADPRAQKPITWEQRGGIVQRGNPRSLVLFRLKPEKAKRGAPGPGPIRKRDWAPVASKWLKNRRVILHTDGARSYKMKVGDVLHDWVVHKKRGAGWREVGVAEACFHEGPLPRCA</sequence>